<sequence>MDRSIDLILDELKKSLPFEAVSYHENNQTKAFIKNDWYEWWASTVAGSLYKSEVRSVTIEPGQYIVVICRVWIGEVYHDGRGFEDLTKKSNTSLSTLVDLAEAEAFRAAFDKFQMGWHNLGKYQKLNIPLAASHRNCIKCQSALTTEDVNYLRERPHIKNDYHRHCIPSHLDR</sequence>
<dbReference type="Proteomes" id="UP000256977">
    <property type="component" value="Unassembled WGS sequence"/>
</dbReference>
<accession>A0A3D9JR44</accession>
<dbReference type="OrthoDB" id="2864903at2"/>
<organism evidence="1 2">
    <name type="scientific">Cohnella phaseoli</name>
    <dbReference type="NCBI Taxonomy" id="456490"/>
    <lineage>
        <taxon>Bacteria</taxon>
        <taxon>Bacillati</taxon>
        <taxon>Bacillota</taxon>
        <taxon>Bacilli</taxon>
        <taxon>Bacillales</taxon>
        <taxon>Paenibacillaceae</taxon>
        <taxon>Cohnella</taxon>
    </lineage>
</organism>
<proteinExistence type="predicted"/>
<evidence type="ECO:0000313" key="2">
    <source>
        <dbReference type="Proteomes" id="UP000256977"/>
    </source>
</evidence>
<keyword evidence="2" id="KW-1185">Reference proteome</keyword>
<evidence type="ECO:0000313" key="1">
    <source>
        <dbReference type="EMBL" id="RED76017.1"/>
    </source>
</evidence>
<dbReference type="AlphaFoldDB" id="A0A3D9JR44"/>
<name>A0A3D9JR44_9BACL</name>
<gene>
    <name evidence="1" type="ORF">DFP98_11377</name>
</gene>
<dbReference type="EMBL" id="QRDZ01000013">
    <property type="protein sequence ID" value="RED76017.1"/>
    <property type="molecule type" value="Genomic_DNA"/>
</dbReference>
<dbReference type="RefSeq" id="WP_116061820.1">
    <property type="nucleotide sequence ID" value="NZ_QRDZ01000013.1"/>
</dbReference>
<comment type="caution">
    <text evidence="1">The sequence shown here is derived from an EMBL/GenBank/DDBJ whole genome shotgun (WGS) entry which is preliminary data.</text>
</comment>
<reference evidence="1 2" key="1">
    <citation type="submission" date="2018-07" db="EMBL/GenBank/DDBJ databases">
        <title>Genomic Encyclopedia of Type Strains, Phase III (KMG-III): the genomes of soil and plant-associated and newly described type strains.</title>
        <authorList>
            <person name="Whitman W."/>
        </authorList>
    </citation>
    <scope>NUCLEOTIDE SEQUENCE [LARGE SCALE GENOMIC DNA]</scope>
    <source>
        <strain evidence="1 2">CECT 7287</strain>
    </source>
</reference>
<protein>
    <submittedName>
        <fullName evidence="1">Uncharacterized protein</fullName>
    </submittedName>
</protein>